<dbReference type="Pfam" id="PF13607">
    <property type="entry name" value="Succ_CoA_lig"/>
    <property type="match status" value="1"/>
</dbReference>
<dbReference type="InterPro" id="IPR016181">
    <property type="entry name" value="Acyl_CoA_acyltransferase"/>
</dbReference>
<feature type="domain" description="N-acetyltransferase" evidence="2">
    <location>
        <begin position="43"/>
        <end position="202"/>
    </location>
</feature>
<dbReference type="InterPro" id="IPR016102">
    <property type="entry name" value="Succinyl-CoA_synth-like"/>
</dbReference>
<dbReference type="RefSeq" id="WP_267258642.1">
    <property type="nucleotide sequence ID" value="NZ_CP084204.1"/>
</dbReference>
<gene>
    <name evidence="3" type="ORF">LDH80_11095</name>
</gene>
<feature type="compositionally biased region" description="Basic and acidic residues" evidence="1">
    <location>
        <begin position="1"/>
        <end position="10"/>
    </location>
</feature>
<dbReference type="SUPFAM" id="SSF51735">
    <property type="entry name" value="NAD(P)-binding Rossmann-fold domains"/>
    <property type="match status" value="1"/>
</dbReference>
<evidence type="ECO:0000256" key="1">
    <source>
        <dbReference type="SAM" id="MobiDB-lite"/>
    </source>
</evidence>
<proteinExistence type="predicted"/>
<dbReference type="Gene3D" id="3.30.470.20">
    <property type="entry name" value="ATP-grasp fold, B domain"/>
    <property type="match status" value="1"/>
</dbReference>
<dbReference type="Proteomes" id="UP001164506">
    <property type="component" value="Chromosome"/>
</dbReference>
<keyword evidence="3" id="KW-0808">Transferase</keyword>
<sequence>MQSASEHSEAAEPPASPGRPAPPEHAYPDHWEADVVLRDGGTARIRPITADDADRLVSFYEQVSDESKYYRFFAPYPRLSAKDVHRFTHHDFVDRVGLAATVGGEFIATVRYDRINAQGLPASFPADEAEVAFLVQDAHQGRGVASALLEHIAAVARERDIRRFAAEVLPANTKMIKVFTDAGYTQKRSFEDGSVRLHLDLEPTDRSLAVQRAREQRAEARSVQRLLTPGSVAVVGAGRAPGGVGRTVLRNLLGAGFTGRVYAVNAALAGETEIDGVPAHPSVGAIGEPVDLAVVAVPAERVPEVVADCGEHGVRGLVVLSAGYAESGAAGRERQRELVRQARSYGMRIIGPNAFGIINTADDVRLNASLAPQMPAAGRIGLFTQSGAIGIALLAGLHRRGAGLSSFISAGNRADVSGNDFLQHWYDDPGTDVVLLYLESIGNPRKFTRLARRTAAVKPVVVVKGARHSGSAPPGHRVPVTRIPHATVSALLRQAGVIRVDTVTELVDAGLLLAAQPLPAGPRVAILGNSESLGLLTYDACLTEGLRPLRPLDLTTAAVPADFRDALAAALADETSDAVVVNAIPWVGEDGATEFGDGEVLAAALREAVASAPAPTKPVVVVHVEMGGLAEALAVATSTRPAGAGRGAVTPENRSGATPAGPGAPAGPAAGPGGAAGSPSARRPVPPAGPAAATPPAQPAAPSVQSAATSVQPGTTPPVPPAVPSVQPGTTPVQPAAASVQPGATPPVPPTASSVQPGTTPVQPPAAPAQPSTIPAYPAAERAVRALAEAVRYGQWRRQAAEPGRVPEYEDIDEPGAAALIEGILGGDGADTRGVTLDTEEAGALLARYGITVLPTLPAPTPDAAVAAAGRLGYPVALKTTAPHLRHRPDLGGVRLDLATEEQLRTAYAELTEVLGKAEELQPVVQAMVPRGVDTVVRSAIDPAVGAVLSFGLSGAASELLDDTAHRLVPATDRDAAELIRSLRTAPLLFGWRGSAPVDTPALEELLLRVSRLVDDHPEVVAVSLEPVVVAPRGLSVLGATVRLAPPPPRTDLGPRSLPRY</sequence>
<dbReference type="GeneID" id="95599989"/>
<dbReference type="PROSITE" id="PS51186">
    <property type="entry name" value="GNAT"/>
    <property type="match status" value="1"/>
</dbReference>
<dbReference type="Gene3D" id="3.40.630.30">
    <property type="match status" value="1"/>
</dbReference>
<dbReference type="InterPro" id="IPR032875">
    <property type="entry name" value="Succ_CoA_lig_flav_dom"/>
</dbReference>
<dbReference type="EMBL" id="CP084204">
    <property type="protein sequence ID" value="UZX21231.1"/>
    <property type="molecule type" value="Genomic_DNA"/>
</dbReference>
<dbReference type="InterPro" id="IPR013815">
    <property type="entry name" value="ATP_grasp_subdomain_1"/>
</dbReference>
<dbReference type="Pfam" id="PF13549">
    <property type="entry name" value="ATP-grasp_5"/>
    <property type="match status" value="1"/>
</dbReference>
<dbReference type="Pfam" id="PF13380">
    <property type="entry name" value="CoA_binding_2"/>
    <property type="match status" value="1"/>
</dbReference>
<evidence type="ECO:0000313" key="4">
    <source>
        <dbReference type="Proteomes" id="UP001164506"/>
    </source>
</evidence>
<dbReference type="SMART" id="SM00881">
    <property type="entry name" value="CoA_binding"/>
    <property type="match status" value="1"/>
</dbReference>
<keyword evidence="4" id="KW-1185">Reference proteome</keyword>
<dbReference type="GO" id="GO:0016746">
    <property type="term" value="F:acyltransferase activity"/>
    <property type="evidence" value="ECO:0007669"/>
    <property type="project" value="UniProtKB-KW"/>
</dbReference>
<organism evidence="3 4">
    <name type="scientific">Streptomyces tanashiensis</name>
    <dbReference type="NCBI Taxonomy" id="67367"/>
    <lineage>
        <taxon>Bacteria</taxon>
        <taxon>Bacillati</taxon>
        <taxon>Actinomycetota</taxon>
        <taxon>Actinomycetes</taxon>
        <taxon>Kitasatosporales</taxon>
        <taxon>Streptomycetaceae</taxon>
        <taxon>Streptomyces</taxon>
    </lineage>
</organism>
<accession>A0ABY6QUR5</accession>
<dbReference type="Gene3D" id="3.40.50.261">
    <property type="entry name" value="Succinyl-CoA synthetase domains"/>
    <property type="match status" value="2"/>
</dbReference>
<evidence type="ECO:0000313" key="3">
    <source>
        <dbReference type="EMBL" id="UZX21231.1"/>
    </source>
</evidence>
<feature type="compositionally biased region" description="Low complexity" evidence="1">
    <location>
        <begin position="690"/>
        <end position="714"/>
    </location>
</feature>
<dbReference type="SUPFAM" id="SSF52210">
    <property type="entry name" value="Succinyl-CoA synthetase domains"/>
    <property type="match status" value="2"/>
</dbReference>
<dbReference type="PANTHER" id="PTHR42793">
    <property type="entry name" value="COA BINDING DOMAIN CONTAINING PROTEIN"/>
    <property type="match status" value="1"/>
</dbReference>
<dbReference type="Gene3D" id="3.40.50.720">
    <property type="entry name" value="NAD(P)-binding Rossmann-like Domain"/>
    <property type="match status" value="1"/>
</dbReference>
<dbReference type="InterPro" id="IPR003781">
    <property type="entry name" value="CoA-bd"/>
</dbReference>
<dbReference type="InterPro" id="IPR036291">
    <property type="entry name" value="NAD(P)-bd_dom_sf"/>
</dbReference>
<dbReference type="EC" id="2.3.1.-" evidence="3"/>
<dbReference type="SUPFAM" id="SSF55729">
    <property type="entry name" value="Acyl-CoA N-acyltransferases (Nat)"/>
    <property type="match status" value="1"/>
</dbReference>
<feature type="region of interest" description="Disordered" evidence="1">
    <location>
        <begin position="1"/>
        <end position="27"/>
    </location>
</feature>
<protein>
    <submittedName>
        <fullName evidence="3">GNAT family N-acetyltransferase</fullName>
        <ecNumber evidence="3">2.3.1.-</ecNumber>
    </submittedName>
</protein>
<dbReference type="PANTHER" id="PTHR42793:SF1">
    <property type="entry name" value="PEPTIDYL-LYSINE N-ACETYLTRANSFERASE PATZ"/>
    <property type="match status" value="1"/>
</dbReference>
<dbReference type="InterPro" id="IPR000182">
    <property type="entry name" value="GNAT_dom"/>
</dbReference>
<feature type="region of interest" description="Disordered" evidence="1">
    <location>
        <begin position="639"/>
        <end position="773"/>
    </location>
</feature>
<dbReference type="SUPFAM" id="SSF56059">
    <property type="entry name" value="Glutathione synthetase ATP-binding domain-like"/>
    <property type="match status" value="1"/>
</dbReference>
<name>A0ABY6QUR5_9ACTN</name>
<reference evidence="3" key="1">
    <citation type="submission" date="2021-09" db="EMBL/GenBank/DDBJ databases">
        <title>Complete genome sequence and metabolic characterization of Streptomyces tanashiensis DSM 731 the producer of antibacterial Kalafungin and diverse secondary metabolites.</title>
        <authorList>
            <person name="Abbasi M.N."/>
            <person name="Anwar M.N."/>
            <person name="Alam K."/>
            <person name="Shoaib M."/>
            <person name="Lin Z."/>
            <person name="Hayat M."/>
            <person name="Ali M.I."/>
            <person name="Malik H.M.T."/>
            <person name="Ahmed I."/>
            <person name="Li A."/>
            <person name="Hailong Wang H."/>
            <person name="Zhang Y."/>
        </authorList>
    </citation>
    <scope>NUCLEOTIDE SEQUENCE</scope>
    <source>
        <strain evidence="3">Kala</strain>
    </source>
</reference>
<dbReference type="CDD" id="cd04301">
    <property type="entry name" value="NAT_SF"/>
    <property type="match status" value="1"/>
</dbReference>
<dbReference type="Pfam" id="PF00583">
    <property type="entry name" value="Acetyltransf_1"/>
    <property type="match status" value="1"/>
</dbReference>
<dbReference type="Gene3D" id="3.30.1490.20">
    <property type="entry name" value="ATP-grasp fold, A domain"/>
    <property type="match status" value="1"/>
</dbReference>
<keyword evidence="3" id="KW-0012">Acyltransferase</keyword>
<feature type="compositionally biased region" description="Pro residues" evidence="1">
    <location>
        <begin position="14"/>
        <end position="25"/>
    </location>
</feature>
<evidence type="ECO:0000259" key="2">
    <source>
        <dbReference type="PROSITE" id="PS51186"/>
    </source>
</evidence>
<feature type="compositionally biased region" description="Low complexity" evidence="1">
    <location>
        <begin position="654"/>
        <end position="669"/>
    </location>
</feature>